<dbReference type="AlphaFoldDB" id="A0A7M2X2J4"/>
<evidence type="ECO:0000256" key="1">
    <source>
        <dbReference type="SAM" id="MobiDB-lite"/>
    </source>
</evidence>
<accession>A0A7M2X2J4</accession>
<evidence type="ECO:0000313" key="2">
    <source>
        <dbReference type="EMBL" id="QOV91642.1"/>
    </source>
</evidence>
<keyword evidence="3" id="KW-1185">Reference proteome</keyword>
<sequence length="246" mass="26921">MQDSNPRRNLARRRRQTRPPEKPPIRLGPDVADGTELSDGIDPTPPVHDCDRMANSVRSPGQGAEVPSTRPFGCPAQVDLAEFDRIAADIARSEEDIVRWAADRGWQIDAAFVRRRRGDLRQRLCDAAESAVVSTTIAKAFGADHLRASDSTVSCVEQTLTQWLYAQLSSQESEMTIERWLQVLKSVAGIIDNRMGLEKLRRFVEAGAAAMNVSPSGQDPSVSGRTIADRIRSALLGPALVNGIPL</sequence>
<proteinExistence type="predicted"/>
<reference evidence="2 3" key="1">
    <citation type="submission" date="2020-10" db="EMBL/GenBank/DDBJ databases">
        <title>Wide distribution of Phycisphaera-like planctomycetes from WD2101 soil group in peatlands and genome analysis of the first cultivated representative.</title>
        <authorList>
            <person name="Dedysh S.N."/>
            <person name="Beletsky A.V."/>
            <person name="Ivanova A."/>
            <person name="Kulichevskaya I.S."/>
            <person name="Suzina N.E."/>
            <person name="Philippov D.A."/>
            <person name="Rakitin A.L."/>
            <person name="Mardanov A.V."/>
            <person name="Ravin N.V."/>
        </authorList>
    </citation>
    <scope>NUCLEOTIDE SEQUENCE [LARGE SCALE GENOMIC DNA]</scope>
    <source>
        <strain evidence="2 3">M1803</strain>
    </source>
</reference>
<organism evidence="2 3">
    <name type="scientific">Humisphaera borealis</name>
    <dbReference type="NCBI Taxonomy" id="2807512"/>
    <lineage>
        <taxon>Bacteria</taxon>
        <taxon>Pseudomonadati</taxon>
        <taxon>Planctomycetota</taxon>
        <taxon>Phycisphaerae</taxon>
        <taxon>Tepidisphaerales</taxon>
        <taxon>Tepidisphaeraceae</taxon>
        <taxon>Humisphaera</taxon>
    </lineage>
</organism>
<dbReference type="Proteomes" id="UP000593765">
    <property type="component" value="Chromosome"/>
</dbReference>
<protein>
    <submittedName>
        <fullName evidence="2">Uncharacterized protein</fullName>
    </submittedName>
</protein>
<feature type="region of interest" description="Disordered" evidence="1">
    <location>
        <begin position="1"/>
        <end position="46"/>
    </location>
</feature>
<dbReference type="KEGG" id="hbs:IPV69_09870"/>
<gene>
    <name evidence="2" type="ORF">IPV69_09870</name>
</gene>
<name>A0A7M2X2J4_9BACT</name>
<evidence type="ECO:0000313" key="3">
    <source>
        <dbReference type="Proteomes" id="UP000593765"/>
    </source>
</evidence>
<dbReference type="EMBL" id="CP063458">
    <property type="protein sequence ID" value="QOV91642.1"/>
    <property type="molecule type" value="Genomic_DNA"/>
</dbReference>
<dbReference type="RefSeq" id="WP_206294943.1">
    <property type="nucleotide sequence ID" value="NZ_CP063458.1"/>
</dbReference>